<evidence type="ECO:0000313" key="2">
    <source>
        <dbReference type="Proteomes" id="UP000324222"/>
    </source>
</evidence>
<proteinExistence type="predicted"/>
<reference evidence="1 2" key="1">
    <citation type="submission" date="2019-05" db="EMBL/GenBank/DDBJ databases">
        <title>Another draft genome of Portunus trituberculatus and its Hox gene families provides insights of decapod evolution.</title>
        <authorList>
            <person name="Jeong J.-H."/>
            <person name="Song I."/>
            <person name="Kim S."/>
            <person name="Choi T."/>
            <person name="Kim D."/>
            <person name="Ryu S."/>
            <person name="Kim W."/>
        </authorList>
    </citation>
    <scope>NUCLEOTIDE SEQUENCE [LARGE SCALE GENOMIC DNA]</scope>
    <source>
        <tissue evidence="1">Muscle</tissue>
    </source>
</reference>
<dbReference type="Proteomes" id="UP000324222">
    <property type="component" value="Unassembled WGS sequence"/>
</dbReference>
<evidence type="ECO:0000313" key="1">
    <source>
        <dbReference type="EMBL" id="MPC91505.1"/>
    </source>
</evidence>
<comment type="caution">
    <text evidence="1">The sequence shown here is derived from an EMBL/GenBank/DDBJ whole genome shotgun (WGS) entry which is preliminary data.</text>
</comment>
<name>A0A5B7J9Z6_PORTR</name>
<organism evidence="1 2">
    <name type="scientific">Portunus trituberculatus</name>
    <name type="common">Swimming crab</name>
    <name type="synonym">Neptunus trituberculatus</name>
    <dbReference type="NCBI Taxonomy" id="210409"/>
    <lineage>
        <taxon>Eukaryota</taxon>
        <taxon>Metazoa</taxon>
        <taxon>Ecdysozoa</taxon>
        <taxon>Arthropoda</taxon>
        <taxon>Crustacea</taxon>
        <taxon>Multicrustacea</taxon>
        <taxon>Malacostraca</taxon>
        <taxon>Eumalacostraca</taxon>
        <taxon>Eucarida</taxon>
        <taxon>Decapoda</taxon>
        <taxon>Pleocyemata</taxon>
        <taxon>Brachyura</taxon>
        <taxon>Eubrachyura</taxon>
        <taxon>Portunoidea</taxon>
        <taxon>Portunidae</taxon>
        <taxon>Portuninae</taxon>
        <taxon>Portunus</taxon>
    </lineage>
</organism>
<keyword evidence="2" id="KW-1185">Reference proteome</keyword>
<protein>
    <submittedName>
        <fullName evidence="1">Uncharacterized protein</fullName>
    </submittedName>
</protein>
<gene>
    <name evidence="1" type="ORF">E2C01_086545</name>
</gene>
<sequence length="44" mass="5087">MVMVARNPFILSTFGLNLKLAFDTHSSLSIDELPVPKLWRDRTR</sequence>
<dbReference type="AlphaFoldDB" id="A0A5B7J9Z6"/>
<accession>A0A5B7J9Z6</accession>
<dbReference type="EMBL" id="VSRR010087989">
    <property type="protein sequence ID" value="MPC91505.1"/>
    <property type="molecule type" value="Genomic_DNA"/>
</dbReference>